<keyword evidence="4" id="KW-1185">Reference proteome</keyword>
<evidence type="ECO:0000313" key="4">
    <source>
        <dbReference type="Proteomes" id="UP000658278"/>
    </source>
</evidence>
<evidence type="ECO:0000256" key="1">
    <source>
        <dbReference type="SAM" id="SignalP"/>
    </source>
</evidence>
<gene>
    <name evidence="3" type="ORF">JIN81_18235</name>
</gene>
<comment type="caution">
    <text evidence="3">The sequence shown here is derived from an EMBL/GenBank/DDBJ whole genome shotgun (WGS) entry which is preliminary data.</text>
</comment>
<keyword evidence="1" id="KW-0732">Signal</keyword>
<feature type="signal peptide" evidence="1">
    <location>
        <begin position="1"/>
        <end position="23"/>
    </location>
</feature>
<dbReference type="Pfam" id="PF06439">
    <property type="entry name" value="3keto-disac_hyd"/>
    <property type="match status" value="1"/>
</dbReference>
<sequence length="217" mass="23853">MSMKTSLTAGLAGLLFLVGPLQGEDPGWIELFDGKTLDGWSKTGGDAVFKAEGGAITGSGAKKTTFLVTKEDYGDFELVFEYKLHDLDLNSGVQFRSERTPSRERVNTLKGPQIELTKSPGRSGLIFRQGGGAWITPEDKLVRNSAAKNGEWNTVKLRVEGPRIQTWINGILINDSVSEEDQKRYASGAIGLQVHGIRDYDGTPRRASWRGIRLKKL</sequence>
<evidence type="ECO:0000313" key="3">
    <source>
        <dbReference type="EMBL" id="MBK1828980.1"/>
    </source>
</evidence>
<dbReference type="Gene3D" id="2.60.120.560">
    <property type="entry name" value="Exo-inulinase, domain 1"/>
    <property type="match status" value="1"/>
</dbReference>
<dbReference type="Proteomes" id="UP000658278">
    <property type="component" value="Unassembled WGS sequence"/>
</dbReference>
<proteinExistence type="predicted"/>
<organism evidence="3 4">
    <name type="scientific">Haloferula rosea</name>
    <dbReference type="NCBI Taxonomy" id="490093"/>
    <lineage>
        <taxon>Bacteria</taxon>
        <taxon>Pseudomonadati</taxon>
        <taxon>Verrucomicrobiota</taxon>
        <taxon>Verrucomicrobiia</taxon>
        <taxon>Verrucomicrobiales</taxon>
        <taxon>Verrucomicrobiaceae</taxon>
        <taxon>Haloferula</taxon>
    </lineage>
</organism>
<dbReference type="GO" id="GO:0016787">
    <property type="term" value="F:hydrolase activity"/>
    <property type="evidence" value="ECO:0007669"/>
    <property type="project" value="InterPro"/>
</dbReference>
<feature type="domain" description="3-keto-alpha-glucoside-1,2-lyase/3-keto-2-hydroxy-glucal hydratase" evidence="2">
    <location>
        <begin position="27"/>
        <end position="215"/>
    </location>
</feature>
<reference evidence="3" key="1">
    <citation type="submission" date="2021-01" db="EMBL/GenBank/DDBJ databases">
        <title>Modified the classification status of verrucomicrobia.</title>
        <authorList>
            <person name="Feng X."/>
        </authorList>
    </citation>
    <scope>NUCLEOTIDE SEQUENCE</scope>
    <source>
        <strain evidence="3">KCTC 22201</strain>
    </source>
</reference>
<dbReference type="EMBL" id="JAENII010000023">
    <property type="protein sequence ID" value="MBK1828980.1"/>
    <property type="molecule type" value="Genomic_DNA"/>
</dbReference>
<dbReference type="InterPro" id="IPR010496">
    <property type="entry name" value="AL/BT2_dom"/>
</dbReference>
<name>A0A934VHS4_9BACT</name>
<dbReference type="AlphaFoldDB" id="A0A934VHS4"/>
<accession>A0A934VHS4</accession>
<dbReference type="RefSeq" id="WP_200283373.1">
    <property type="nucleotide sequence ID" value="NZ_JAENII010000023.1"/>
</dbReference>
<feature type="chain" id="PRO_5037853788" evidence="1">
    <location>
        <begin position="24"/>
        <end position="217"/>
    </location>
</feature>
<evidence type="ECO:0000259" key="2">
    <source>
        <dbReference type="Pfam" id="PF06439"/>
    </source>
</evidence>
<protein>
    <submittedName>
        <fullName evidence="3">DUF1080 domain-containing protein</fullName>
    </submittedName>
</protein>